<name>A0A2S9RP75_HAEIF</name>
<dbReference type="AlphaFoldDB" id="A0A2S9RP75"/>
<protein>
    <submittedName>
        <fullName evidence="2">Helix-turn-helix domain protein</fullName>
    </submittedName>
</protein>
<dbReference type="InterPro" id="IPR010093">
    <property type="entry name" value="SinI_DNA-bd"/>
</dbReference>
<dbReference type="Pfam" id="PF12728">
    <property type="entry name" value="HTH_17"/>
    <property type="match status" value="1"/>
</dbReference>
<proteinExistence type="predicted"/>
<dbReference type="SUPFAM" id="SSF46955">
    <property type="entry name" value="Putative DNA-binding domain"/>
    <property type="match status" value="1"/>
</dbReference>
<dbReference type="NCBIfam" id="TIGR01764">
    <property type="entry name" value="excise"/>
    <property type="match status" value="1"/>
</dbReference>
<dbReference type="GO" id="GO:0003677">
    <property type="term" value="F:DNA binding"/>
    <property type="evidence" value="ECO:0007669"/>
    <property type="project" value="InterPro"/>
</dbReference>
<sequence length="123" mass="14243">MSRAKLEALIDSAMQQIKTALFNEFDEVMKSMKKEELEKLKQKEQDLFQRQIQETKISAEIEQSRMPSGNRYFSIKEIAETGLCSEPTIKRWIASGKLKSYKFGRSRKVAESDLNAYLAICKQ</sequence>
<comment type="caution">
    <text evidence="2">The sequence shown here is derived from an EMBL/GenBank/DDBJ whole genome shotgun (WGS) entry which is preliminary data.</text>
</comment>
<reference evidence="2 3" key="1">
    <citation type="submission" date="2017-04" db="EMBL/GenBank/DDBJ databases">
        <title>Haemophilus influenzae in COPD genome sequencing project.</title>
        <authorList>
            <person name="Murphy T.F."/>
            <person name="Kong Y."/>
            <person name="Nadendla S."/>
            <person name="Tettelin H."/>
            <person name="Pettigrew M."/>
        </authorList>
    </citation>
    <scope>NUCLEOTIDE SEQUENCE [LARGE SCALE GENOMIC DNA]</scope>
    <source>
        <strain evidence="2 3">56P127H1</strain>
    </source>
</reference>
<evidence type="ECO:0000259" key="1">
    <source>
        <dbReference type="Pfam" id="PF12728"/>
    </source>
</evidence>
<dbReference type="InterPro" id="IPR041657">
    <property type="entry name" value="HTH_17"/>
</dbReference>
<dbReference type="EMBL" id="NEBY01000248">
    <property type="protein sequence ID" value="PRJ59811.1"/>
    <property type="molecule type" value="Genomic_DNA"/>
</dbReference>
<gene>
    <name evidence="2" type="ORF">BV102_00262</name>
</gene>
<dbReference type="RefSeq" id="WP_258172172.1">
    <property type="nucleotide sequence ID" value="NZ_CP135761.1"/>
</dbReference>
<evidence type="ECO:0000313" key="2">
    <source>
        <dbReference type="EMBL" id="PRJ59811.1"/>
    </source>
</evidence>
<evidence type="ECO:0000313" key="3">
    <source>
        <dbReference type="Proteomes" id="UP000238532"/>
    </source>
</evidence>
<accession>A0A2S9RP75</accession>
<organism evidence="2 3">
    <name type="scientific">Haemophilus influenzae</name>
    <dbReference type="NCBI Taxonomy" id="727"/>
    <lineage>
        <taxon>Bacteria</taxon>
        <taxon>Pseudomonadati</taxon>
        <taxon>Pseudomonadota</taxon>
        <taxon>Gammaproteobacteria</taxon>
        <taxon>Pasteurellales</taxon>
        <taxon>Pasteurellaceae</taxon>
        <taxon>Haemophilus</taxon>
    </lineage>
</organism>
<dbReference type="InterPro" id="IPR009061">
    <property type="entry name" value="DNA-bd_dom_put_sf"/>
</dbReference>
<feature type="domain" description="Helix-turn-helix" evidence="1">
    <location>
        <begin position="72"/>
        <end position="119"/>
    </location>
</feature>
<dbReference type="Proteomes" id="UP000238532">
    <property type="component" value="Unassembled WGS sequence"/>
</dbReference>